<protein>
    <recommendedName>
        <fullName evidence="1">Peptidase M16 N-terminal domain-containing protein</fullName>
    </recommendedName>
</protein>
<dbReference type="InterPro" id="IPR011249">
    <property type="entry name" value="Metalloenz_LuxS/M16"/>
</dbReference>
<reference evidence="2" key="1">
    <citation type="journal article" date="2014" name="Front. Microbiol.">
        <title>High frequency of phylogenetically diverse reductive dehalogenase-homologous genes in deep subseafloor sedimentary metagenomes.</title>
        <authorList>
            <person name="Kawai M."/>
            <person name="Futagami T."/>
            <person name="Toyoda A."/>
            <person name="Takaki Y."/>
            <person name="Nishi S."/>
            <person name="Hori S."/>
            <person name="Arai W."/>
            <person name="Tsubouchi T."/>
            <person name="Morono Y."/>
            <person name="Uchiyama I."/>
            <person name="Ito T."/>
            <person name="Fujiyama A."/>
            <person name="Inagaki F."/>
            <person name="Takami H."/>
        </authorList>
    </citation>
    <scope>NUCLEOTIDE SEQUENCE</scope>
    <source>
        <strain evidence="2">Expedition CK06-06</strain>
    </source>
</reference>
<dbReference type="Gene3D" id="3.30.830.10">
    <property type="entry name" value="Metalloenzyme, LuxS/M16 peptidase-like"/>
    <property type="match status" value="1"/>
</dbReference>
<dbReference type="GO" id="GO:0046872">
    <property type="term" value="F:metal ion binding"/>
    <property type="evidence" value="ECO:0007669"/>
    <property type="project" value="InterPro"/>
</dbReference>
<organism evidence="2">
    <name type="scientific">marine sediment metagenome</name>
    <dbReference type="NCBI Taxonomy" id="412755"/>
    <lineage>
        <taxon>unclassified sequences</taxon>
        <taxon>metagenomes</taxon>
        <taxon>ecological metagenomes</taxon>
    </lineage>
</organism>
<evidence type="ECO:0000313" key="2">
    <source>
        <dbReference type="EMBL" id="GAF80758.1"/>
    </source>
</evidence>
<dbReference type="InterPro" id="IPR050361">
    <property type="entry name" value="MPP/UQCRC_Complex"/>
</dbReference>
<name>X0SI76_9ZZZZ</name>
<proteinExistence type="predicted"/>
<dbReference type="EMBL" id="BARS01009872">
    <property type="protein sequence ID" value="GAF80758.1"/>
    <property type="molecule type" value="Genomic_DNA"/>
</dbReference>
<gene>
    <name evidence="2" type="ORF">S01H1_18461</name>
</gene>
<evidence type="ECO:0000259" key="1">
    <source>
        <dbReference type="Pfam" id="PF00675"/>
    </source>
</evidence>
<dbReference type="Pfam" id="PF00675">
    <property type="entry name" value="Peptidase_M16"/>
    <property type="match status" value="1"/>
</dbReference>
<dbReference type="AlphaFoldDB" id="X0SI76"/>
<dbReference type="PANTHER" id="PTHR11851">
    <property type="entry name" value="METALLOPROTEASE"/>
    <property type="match status" value="1"/>
</dbReference>
<dbReference type="InterPro" id="IPR011765">
    <property type="entry name" value="Pept_M16_N"/>
</dbReference>
<feature type="domain" description="Peptidase M16 N-terminal" evidence="1">
    <location>
        <begin position="71"/>
        <end position="190"/>
    </location>
</feature>
<dbReference type="SUPFAM" id="SSF63411">
    <property type="entry name" value="LuxS/MPP-like metallohydrolase"/>
    <property type="match status" value="1"/>
</dbReference>
<feature type="non-terminal residue" evidence="2">
    <location>
        <position position="246"/>
    </location>
</feature>
<sequence>MKRLCILLSGRPAAGAVIVMLAAALLFAPAVDAGKIVDHPDKLKFKELKYQPPKPEDFRHRLSCGVTAYLAENHEVPTFDLQIIVRAGSMYEPVEKAGLADMTGYLMRNGGIEGMTAQELDERIAFLAGDLSVRIGGSQGGVNLFCLSKDIDEALELLKGVIRYPTFDREALDRYRADILSNLEQRNNRTSAIEGREWQFLMYGDHPCTRPYRRTAQSINSITPEDLRAFHQKYFFPGNFIIAAAG</sequence>
<accession>X0SI76</accession>
<comment type="caution">
    <text evidence="2">The sequence shown here is derived from an EMBL/GenBank/DDBJ whole genome shotgun (WGS) entry which is preliminary data.</text>
</comment>